<gene>
    <name evidence="2" type="ORF">K469DRAFT_715125</name>
</gene>
<feature type="compositionally biased region" description="Basic and acidic residues" evidence="1">
    <location>
        <begin position="708"/>
        <end position="728"/>
    </location>
</feature>
<feature type="compositionally biased region" description="Polar residues" evidence="1">
    <location>
        <begin position="612"/>
        <end position="625"/>
    </location>
</feature>
<feature type="compositionally biased region" description="Low complexity" evidence="1">
    <location>
        <begin position="241"/>
        <end position="252"/>
    </location>
</feature>
<dbReference type="InterPro" id="IPR001005">
    <property type="entry name" value="SANT/Myb"/>
</dbReference>
<dbReference type="InterPro" id="IPR009057">
    <property type="entry name" value="Homeodomain-like_sf"/>
</dbReference>
<feature type="region of interest" description="Disordered" evidence="1">
    <location>
        <begin position="416"/>
        <end position="506"/>
    </location>
</feature>
<evidence type="ECO:0000256" key="1">
    <source>
        <dbReference type="SAM" id="MobiDB-lite"/>
    </source>
</evidence>
<organism evidence="2 3">
    <name type="scientific">Zopfia rhizophila CBS 207.26</name>
    <dbReference type="NCBI Taxonomy" id="1314779"/>
    <lineage>
        <taxon>Eukaryota</taxon>
        <taxon>Fungi</taxon>
        <taxon>Dikarya</taxon>
        <taxon>Ascomycota</taxon>
        <taxon>Pezizomycotina</taxon>
        <taxon>Dothideomycetes</taxon>
        <taxon>Dothideomycetes incertae sedis</taxon>
        <taxon>Zopfiaceae</taxon>
        <taxon>Zopfia</taxon>
    </lineage>
</organism>
<evidence type="ECO:0008006" key="4">
    <source>
        <dbReference type="Google" id="ProtNLM"/>
    </source>
</evidence>
<dbReference type="GO" id="GO:0001181">
    <property type="term" value="F:RNA polymerase I general transcription initiation factor activity"/>
    <property type="evidence" value="ECO:0007669"/>
    <property type="project" value="TreeGrafter"/>
</dbReference>
<reference evidence="2" key="1">
    <citation type="journal article" date="2020" name="Stud. Mycol.">
        <title>101 Dothideomycetes genomes: a test case for predicting lifestyles and emergence of pathogens.</title>
        <authorList>
            <person name="Haridas S."/>
            <person name="Albert R."/>
            <person name="Binder M."/>
            <person name="Bloem J."/>
            <person name="Labutti K."/>
            <person name="Salamov A."/>
            <person name="Andreopoulos B."/>
            <person name="Baker S."/>
            <person name="Barry K."/>
            <person name="Bills G."/>
            <person name="Bluhm B."/>
            <person name="Cannon C."/>
            <person name="Castanera R."/>
            <person name="Culley D."/>
            <person name="Daum C."/>
            <person name="Ezra D."/>
            <person name="Gonzalez J."/>
            <person name="Henrissat B."/>
            <person name="Kuo A."/>
            <person name="Liang C."/>
            <person name="Lipzen A."/>
            <person name="Lutzoni F."/>
            <person name="Magnuson J."/>
            <person name="Mondo S."/>
            <person name="Nolan M."/>
            <person name="Ohm R."/>
            <person name="Pangilinan J."/>
            <person name="Park H.-J."/>
            <person name="Ramirez L."/>
            <person name="Alfaro M."/>
            <person name="Sun H."/>
            <person name="Tritt A."/>
            <person name="Yoshinaga Y."/>
            <person name="Zwiers L.-H."/>
            <person name="Turgeon B."/>
            <person name="Goodwin S."/>
            <person name="Spatafora J."/>
            <person name="Crous P."/>
            <person name="Grigoriev I."/>
        </authorList>
    </citation>
    <scope>NUCLEOTIDE SEQUENCE</scope>
    <source>
        <strain evidence="2">CBS 207.26</strain>
    </source>
</reference>
<sequence>MTSRHASDDEYQEYDSSDGLSSEFESRPASRRSSTQIPSWPRASKRRRSRSDSVDSLPNSKRHLHNEYNDAYRTLFNEHVTSAAKRFVPDSYPLHRSQIGVSKWSSEEKSIFFAAIEKLGRDDLPGISKAVQTKSIPEVRNFLLLLHDASTENSELKVNLSDIPAATELSTECCERLELASDALSWYQERFEAKQEQDRYGDHWLITPEIAGEIENAIRSSRAASASSSLAPDHDGTTEDAPFSSPNNSSASEIVEHTPESNLLKIDLLLRLSKSFFMNCSPTYPSLYPHWTALTSPLASSPSIYHTALTDLHTLVLSLTKRLTQACIIQATSRIRSQSWRTRSKKWGLKKAASLLVRKRDVLAVLVMLRLPRNGQERWRSVARRCGLRVFDGVGKGKRELEWDEVEKLLGFSRESEIEDTDGETSRAASGTEDSKYKSRARRGATPLPTGISMGSVTGSDNDFDDEYEGSKSDTEYSESDQTPQFSAPNTPKSPAKPSRNQSDIELNTALEDIDRYASRQEELRLWSLLGTALRTPKIESLEREEDPESLGTKMLHKELTSIENWRDWTEYRAEWEEYRKPVSEAKFRANQRQTPSTATYISAASYGTDVTADTDQDSNSNSISGYEKSKQRAKRRKVLEQELPIRGARAYAALQERRSDSLQQRCSESVEEMRSTSSQERNSISPQEQRSDSFDSLQEPRLGPPNRLRDRRSNPLNRSDRESVRSESLDRFDRVFDDVVDNILGSETPMQSIEGSQAHDMGYLDGEMEGEVGSVPLSASVHRRAGQYQIDP</sequence>
<dbReference type="OrthoDB" id="2240312at2759"/>
<feature type="region of interest" description="Disordered" evidence="1">
    <location>
        <begin position="607"/>
        <end position="639"/>
    </location>
</feature>
<feature type="region of interest" description="Disordered" evidence="1">
    <location>
        <begin position="1"/>
        <end position="62"/>
    </location>
</feature>
<dbReference type="PANTHER" id="PTHR28079">
    <property type="entry name" value="RNA POLYMERASE I-SPECIFIC TRANSCRIPTION INITIATION FACTOR RRN5"/>
    <property type="match status" value="1"/>
</dbReference>
<dbReference type="GO" id="GO:0006361">
    <property type="term" value="P:transcription initiation at RNA polymerase I promoter"/>
    <property type="evidence" value="ECO:0007669"/>
    <property type="project" value="TreeGrafter"/>
</dbReference>
<dbReference type="GO" id="GO:0042790">
    <property type="term" value="P:nucleolar large rRNA transcription by RNA polymerase I"/>
    <property type="evidence" value="ECO:0007669"/>
    <property type="project" value="InterPro"/>
</dbReference>
<evidence type="ECO:0000313" key="3">
    <source>
        <dbReference type="Proteomes" id="UP000800200"/>
    </source>
</evidence>
<feature type="compositionally biased region" description="Polar residues" evidence="1">
    <location>
        <begin position="676"/>
        <end position="689"/>
    </location>
</feature>
<dbReference type="Proteomes" id="UP000800200">
    <property type="component" value="Unassembled WGS sequence"/>
</dbReference>
<dbReference type="GO" id="GO:0000182">
    <property type="term" value="F:rDNA binding"/>
    <property type="evidence" value="ECO:0007669"/>
    <property type="project" value="TreeGrafter"/>
</dbReference>
<feature type="region of interest" description="Disordered" evidence="1">
    <location>
        <begin position="225"/>
        <end position="255"/>
    </location>
</feature>
<keyword evidence="3" id="KW-1185">Reference proteome</keyword>
<dbReference type="GO" id="GO:0000500">
    <property type="term" value="C:RNA polymerase I upstream activating factor complex"/>
    <property type="evidence" value="ECO:0007669"/>
    <property type="project" value="InterPro"/>
</dbReference>
<accession>A0A6A6ELN8</accession>
<protein>
    <recommendedName>
        <fullName evidence="4">Myb-like domain-containing protein</fullName>
    </recommendedName>
</protein>
<feature type="region of interest" description="Disordered" evidence="1">
    <location>
        <begin position="656"/>
        <end position="728"/>
    </location>
</feature>
<name>A0A6A6ELN8_9PEZI</name>
<feature type="compositionally biased region" description="Polar residues" evidence="1">
    <location>
        <begin position="480"/>
        <end position="506"/>
    </location>
</feature>
<dbReference type="EMBL" id="ML994614">
    <property type="protein sequence ID" value="KAF2193087.1"/>
    <property type="molecule type" value="Genomic_DNA"/>
</dbReference>
<dbReference type="AlphaFoldDB" id="A0A6A6ELN8"/>
<dbReference type="CDD" id="cd00167">
    <property type="entry name" value="SANT"/>
    <property type="match status" value="1"/>
</dbReference>
<dbReference type="SUPFAM" id="SSF46689">
    <property type="entry name" value="Homeodomain-like"/>
    <property type="match status" value="1"/>
</dbReference>
<proteinExistence type="predicted"/>
<dbReference type="Gene3D" id="1.10.10.60">
    <property type="entry name" value="Homeodomain-like"/>
    <property type="match status" value="1"/>
</dbReference>
<dbReference type="PANTHER" id="PTHR28079:SF1">
    <property type="entry name" value="RNA POLYMERASE I-SPECIFIC TRANSCRIPTION INITIATION FACTOR RRN5"/>
    <property type="match status" value="1"/>
</dbReference>
<evidence type="ECO:0000313" key="2">
    <source>
        <dbReference type="EMBL" id="KAF2193087.1"/>
    </source>
</evidence>
<dbReference type="InterPro" id="IPR039601">
    <property type="entry name" value="Rrn5"/>
</dbReference>